<dbReference type="eggNOG" id="COG2113">
    <property type="taxonomic scope" value="Bacteria"/>
</dbReference>
<dbReference type="GO" id="GO:0022857">
    <property type="term" value="F:transmembrane transporter activity"/>
    <property type="evidence" value="ECO:0007669"/>
    <property type="project" value="InterPro"/>
</dbReference>
<dbReference type="AlphaFoldDB" id="A0A086Y303"/>
<accession>A0A086Y303</accession>
<dbReference type="RefSeq" id="WP_035711614.1">
    <property type="nucleotide sequence ID" value="NZ_CAMIFG010000002.1"/>
</dbReference>
<reference evidence="1 2" key="1">
    <citation type="submission" date="2014-03" db="EMBL/GenBank/DDBJ databases">
        <title>Genome of Haematobacter massiliensis CCUG 47968.</title>
        <authorList>
            <person name="Wang D."/>
            <person name="Wang G."/>
        </authorList>
    </citation>
    <scope>NUCLEOTIDE SEQUENCE [LARGE SCALE GENOMIC DNA]</scope>
    <source>
        <strain evidence="1 2">CCUG 47968</strain>
    </source>
</reference>
<dbReference type="OrthoDB" id="9787902at2"/>
<dbReference type="GO" id="GO:0043190">
    <property type="term" value="C:ATP-binding cassette (ABC) transporter complex"/>
    <property type="evidence" value="ECO:0007669"/>
    <property type="project" value="InterPro"/>
</dbReference>
<dbReference type="EMBL" id="JGYG01000007">
    <property type="protein sequence ID" value="KFI28653.1"/>
    <property type="molecule type" value="Genomic_DNA"/>
</dbReference>
<evidence type="ECO:0000313" key="2">
    <source>
        <dbReference type="Proteomes" id="UP000028826"/>
    </source>
</evidence>
<organism evidence="1 2">
    <name type="scientific">Haematobacter massiliensis</name>
    <dbReference type="NCBI Taxonomy" id="195105"/>
    <lineage>
        <taxon>Bacteria</taxon>
        <taxon>Pseudomonadati</taxon>
        <taxon>Pseudomonadota</taxon>
        <taxon>Alphaproteobacteria</taxon>
        <taxon>Rhodobacterales</taxon>
        <taxon>Paracoccaceae</taxon>
        <taxon>Haematobacter</taxon>
    </lineage>
</organism>
<comment type="caution">
    <text evidence="1">The sequence shown here is derived from an EMBL/GenBank/DDBJ whole genome shotgun (WGS) entry which is preliminary data.</text>
</comment>
<dbReference type="Gene3D" id="3.40.190.100">
    <property type="entry name" value="Glycine betaine-binding periplasmic protein, domain 2"/>
    <property type="match status" value="1"/>
</dbReference>
<dbReference type="InterPro" id="IPR007210">
    <property type="entry name" value="ABC_Gly_betaine_transp_sub-bd"/>
</dbReference>
<sequence length="342" mass="37153">MLRLKSSLATTLSVAALTIGAPAAMAQDRPGEGVSYIMAQPSWDTGWFHTEIVKQLMAELGFSAGATMTLDNPAFYQSVAYGDVTMWVDGWFPGHDIYRPVFEGQAETIGAVAKGGALEGYLVDKASADKFDIKTLDDFKRPEVQEAFDRNGDGKADMVACPPGWACETNIEHHMTAYGLLDHVNPIKAGYAAAMADAIASYQAGEPIFFYTWTPNWTIDELKPGEDVVWIEVPRIDLPENLMPLADNATQPDIEGCVANPCMLGFPANDIVSVANTEFLDANPSARALLETVEIPLADMSSQNAKMNAGDRNIEEHAAAWIEANRDLVDGWMEQARAATTQ</sequence>
<name>A0A086Y303_9RHOB</name>
<proteinExistence type="predicted"/>
<dbReference type="STRING" id="195105.CN97_18070"/>
<dbReference type="Gene3D" id="3.40.190.10">
    <property type="entry name" value="Periplasmic binding protein-like II"/>
    <property type="match status" value="1"/>
</dbReference>
<protein>
    <submittedName>
        <fullName evidence="1">Glycine/betaine ABC transporter</fullName>
    </submittedName>
</protein>
<dbReference type="SUPFAM" id="SSF53850">
    <property type="entry name" value="Periplasmic binding protein-like II"/>
    <property type="match status" value="1"/>
</dbReference>
<gene>
    <name evidence="1" type="ORF">CN97_18070</name>
</gene>
<evidence type="ECO:0000313" key="1">
    <source>
        <dbReference type="EMBL" id="KFI28653.1"/>
    </source>
</evidence>
<dbReference type="NCBIfam" id="NF008334">
    <property type="entry name" value="PRK11119.1"/>
    <property type="match status" value="1"/>
</dbReference>
<dbReference type="Pfam" id="PF04069">
    <property type="entry name" value="OpuAC"/>
    <property type="match status" value="1"/>
</dbReference>
<dbReference type="Proteomes" id="UP000028826">
    <property type="component" value="Unassembled WGS sequence"/>
</dbReference>
<keyword evidence="2" id="KW-1185">Reference proteome</keyword>